<dbReference type="PANTHER" id="PTHR43662">
    <property type="match status" value="1"/>
</dbReference>
<proteinExistence type="predicted"/>
<dbReference type="AlphaFoldDB" id="A0AAD6CLD1"/>
<dbReference type="InterPro" id="IPR018535">
    <property type="entry name" value="DUF1996"/>
</dbReference>
<dbReference type="PANTHER" id="PTHR43662:SF7">
    <property type="entry name" value="DUF1996 DOMAIN-CONTAINING PROTEIN"/>
    <property type="match status" value="1"/>
</dbReference>
<gene>
    <name evidence="2" type="ORF">N7494_010827</name>
</gene>
<dbReference type="Proteomes" id="UP001220324">
    <property type="component" value="Unassembled WGS sequence"/>
</dbReference>
<protein>
    <recommendedName>
        <fullName evidence="1">DUF1996 domain-containing protein</fullName>
    </recommendedName>
</protein>
<sequence length="529" mass="57205">MQDIQLKTALVAGLAIFSGVADAFWRLPCRGRTGLARLDPIVDPGKISSHVHSVHGAGNFGMSSNSETLRESNCTSCAIMQDMSAYWTPALYFMHTNGSAQVVPEVGGMLSYYLLYGENITAFPDGFRMLAGDPFQRNFTWPVPDPPKSSWSGAQVSQKALRQKALGFNCLNYNTAAEGSLTRHFMPNKTYLDAHCTDGLRLELMFPSCWNGKDVDSSDHKSHVAYPDLVMTGTCPKGYETQLVSLFYETIWNTYAFKDVDGYFALANGDPTGYGYHGDFMYGWEDGILQKAVDTCTSATGIVNDCAVFDLQSEDDQRQCFFEEPAALKGENTHMHANGLPGNVPIAWGPAYASPMAGMASSTAASHVGISTAASVPTTTKAIELSDIVPSLAIPSLSLGFAFGDNVKVEAVVTAASVATTSFTSSTTSSTPTPTPTTAIVIDPVTEEVIYLQREVVVLIDEHGKPYSTSTGTAHVVSTRTITATETSTVVSYVARDTIPEDSEAIDYNLGHARRHVHHHGHLHKRDSY</sequence>
<evidence type="ECO:0000313" key="3">
    <source>
        <dbReference type="Proteomes" id="UP001220324"/>
    </source>
</evidence>
<evidence type="ECO:0000313" key="2">
    <source>
        <dbReference type="EMBL" id="KAJ5524177.1"/>
    </source>
</evidence>
<comment type="caution">
    <text evidence="2">The sequence shown here is derived from an EMBL/GenBank/DDBJ whole genome shotgun (WGS) entry which is preliminary data.</text>
</comment>
<dbReference type="Pfam" id="PF09362">
    <property type="entry name" value="DUF1996"/>
    <property type="match status" value="1"/>
</dbReference>
<name>A0AAD6CLD1_9EURO</name>
<reference evidence="2 3" key="1">
    <citation type="journal article" date="2023" name="IMA Fungus">
        <title>Comparative genomic study of the Penicillium genus elucidates a diverse pangenome and 15 lateral gene transfer events.</title>
        <authorList>
            <person name="Petersen C."/>
            <person name="Sorensen T."/>
            <person name="Nielsen M.R."/>
            <person name="Sondergaard T.E."/>
            <person name="Sorensen J.L."/>
            <person name="Fitzpatrick D.A."/>
            <person name="Frisvad J.C."/>
            <person name="Nielsen K.L."/>
        </authorList>
    </citation>
    <scope>NUCLEOTIDE SEQUENCE [LARGE SCALE GENOMIC DNA]</scope>
    <source>
        <strain evidence="2 3">IBT 35679</strain>
    </source>
</reference>
<organism evidence="2 3">
    <name type="scientific">Penicillium frequentans</name>
    <dbReference type="NCBI Taxonomy" id="3151616"/>
    <lineage>
        <taxon>Eukaryota</taxon>
        <taxon>Fungi</taxon>
        <taxon>Dikarya</taxon>
        <taxon>Ascomycota</taxon>
        <taxon>Pezizomycotina</taxon>
        <taxon>Eurotiomycetes</taxon>
        <taxon>Eurotiomycetidae</taxon>
        <taxon>Eurotiales</taxon>
        <taxon>Aspergillaceae</taxon>
        <taxon>Penicillium</taxon>
    </lineage>
</organism>
<accession>A0AAD6CLD1</accession>
<evidence type="ECO:0000259" key="1">
    <source>
        <dbReference type="Pfam" id="PF09362"/>
    </source>
</evidence>
<dbReference type="EMBL" id="JAQIZZ010000008">
    <property type="protein sequence ID" value="KAJ5524177.1"/>
    <property type="molecule type" value="Genomic_DNA"/>
</dbReference>
<feature type="domain" description="DUF1996" evidence="1">
    <location>
        <begin position="39"/>
        <end position="284"/>
    </location>
</feature>
<keyword evidence="3" id="KW-1185">Reference proteome</keyword>